<evidence type="ECO:0000259" key="4">
    <source>
        <dbReference type="Pfam" id="PF03328"/>
    </source>
</evidence>
<name>A0A9N9Z176_9HYPO</name>
<accession>A0A9N9Z176</accession>
<dbReference type="GO" id="GO:0005737">
    <property type="term" value="C:cytoplasm"/>
    <property type="evidence" value="ECO:0007669"/>
    <property type="project" value="TreeGrafter"/>
</dbReference>
<dbReference type="GO" id="GO:0046872">
    <property type="term" value="F:metal ion binding"/>
    <property type="evidence" value="ECO:0007669"/>
    <property type="project" value="UniProtKB-KW"/>
</dbReference>
<evidence type="ECO:0000256" key="1">
    <source>
        <dbReference type="ARBA" id="ARBA00005568"/>
    </source>
</evidence>
<dbReference type="PANTHER" id="PTHR30502:SF0">
    <property type="entry name" value="PHOSPHOENOLPYRUVATE CARBOXYLASE FAMILY PROTEIN"/>
    <property type="match status" value="1"/>
</dbReference>
<dbReference type="InterPro" id="IPR050251">
    <property type="entry name" value="HpcH-HpaI_aldolase"/>
</dbReference>
<evidence type="ECO:0000313" key="6">
    <source>
        <dbReference type="Proteomes" id="UP000775872"/>
    </source>
</evidence>
<protein>
    <recommendedName>
        <fullName evidence="4">HpcH/HpaI aldolase/citrate lyase domain-containing protein</fullName>
    </recommendedName>
</protein>
<dbReference type="InterPro" id="IPR005000">
    <property type="entry name" value="Aldolase/citrate-lyase_domain"/>
</dbReference>
<dbReference type="GO" id="GO:0016832">
    <property type="term" value="F:aldehyde-lyase activity"/>
    <property type="evidence" value="ECO:0007669"/>
    <property type="project" value="TreeGrafter"/>
</dbReference>
<dbReference type="Proteomes" id="UP000775872">
    <property type="component" value="Unassembled WGS sequence"/>
</dbReference>
<dbReference type="InterPro" id="IPR040442">
    <property type="entry name" value="Pyrv_kinase-like_dom_sf"/>
</dbReference>
<gene>
    <name evidence="5" type="ORF">CSOL1703_00013292</name>
</gene>
<dbReference type="SUPFAM" id="SSF51621">
    <property type="entry name" value="Phosphoenolpyruvate/pyruvate domain"/>
    <property type="match status" value="1"/>
</dbReference>
<keyword evidence="6" id="KW-1185">Reference proteome</keyword>
<feature type="domain" description="HpcH/HpaI aldolase/citrate lyase" evidence="4">
    <location>
        <begin position="35"/>
        <end position="219"/>
    </location>
</feature>
<dbReference type="EMBL" id="CABFOC020000018">
    <property type="protein sequence ID" value="CAH0047053.1"/>
    <property type="molecule type" value="Genomic_DNA"/>
</dbReference>
<dbReference type="OrthoDB" id="2326446at2759"/>
<dbReference type="PANTHER" id="PTHR30502">
    <property type="entry name" value="2-KETO-3-DEOXY-L-RHAMNONATE ALDOLASE"/>
    <property type="match status" value="1"/>
</dbReference>
<evidence type="ECO:0000313" key="5">
    <source>
        <dbReference type="EMBL" id="CAH0047053.1"/>
    </source>
</evidence>
<sequence length="270" mass="29007">MTTPTAISTNNLISLASQNKICTAFGVKICRGVEIVHIAKASGYDSLFIDLEHTCMTLQEASQICIAAISAGITPFVRVPHQCGSGFIQRALDVGAMGVIIPHIHGVDDAKRAIQTTKYPPMGKRSLSAGFPHFEYASPEPNLLMKEMNDFGSLCFIMIETADSLAAVEDIAAIPGCDVLLVGSQDLTSEIGTFPDWDHPKFWEALMAVGNAAKKHGKYMGIAGLYHRKDILDKVINELGARWIVGAHDVGLLSSGGRANSDLLRSLQAN</sequence>
<keyword evidence="2" id="KW-0479">Metal-binding</keyword>
<dbReference type="Pfam" id="PF03328">
    <property type="entry name" value="HpcH_HpaI"/>
    <property type="match status" value="1"/>
</dbReference>
<dbReference type="AlphaFoldDB" id="A0A9N9Z176"/>
<organism evidence="5 6">
    <name type="scientific">Clonostachys solani</name>
    <dbReference type="NCBI Taxonomy" id="160281"/>
    <lineage>
        <taxon>Eukaryota</taxon>
        <taxon>Fungi</taxon>
        <taxon>Dikarya</taxon>
        <taxon>Ascomycota</taxon>
        <taxon>Pezizomycotina</taxon>
        <taxon>Sordariomycetes</taxon>
        <taxon>Hypocreomycetidae</taxon>
        <taxon>Hypocreales</taxon>
        <taxon>Bionectriaceae</taxon>
        <taxon>Clonostachys</taxon>
    </lineage>
</organism>
<evidence type="ECO:0000256" key="2">
    <source>
        <dbReference type="ARBA" id="ARBA00022723"/>
    </source>
</evidence>
<proteinExistence type="inferred from homology"/>
<comment type="similarity">
    <text evidence="1">Belongs to the HpcH/HpaI aldolase family.</text>
</comment>
<keyword evidence="3" id="KW-0456">Lyase</keyword>
<reference evidence="5" key="1">
    <citation type="submission" date="2021-10" db="EMBL/GenBank/DDBJ databases">
        <authorList>
            <person name="Piombo E."/>
        </authorList>
    </citation>
    <scope>NUCLEOTIDE SEQUENCE</scope>
</reference>
<dbReference type="Gene3D" id="3.20.20.60">
    <property type="entry name" value="Phosphoenolpyruvate-binding domains"/>
    <property type="match status" value="1"/>
</dbReference>
<comment type="caution">
    <text evidence="5">The sequence shown here is derived from an EMBL/GenBank/DDBJ whole genome shotgun (WGS) entry which is preliminary data.</text>
</comment>
<evidence type="ECO:0000256" key="3">
    <source>
        <dbReference type="ARBA" id="ARBA00023239"/>
    </source>
</evidence>
<dbReference type="InterPro" id="IPR015813">
    <property type="entry name" value="Pyrv/PenolPyrv_kinase-like_dom"/>
</dbReference>